<keyword evidence="2" id="KW-1185">Reference proteome</keyword>
<gene>
    <name evidence="1" type="ORF">ANCCEY_06117</name>
</gene>
<protein>
    <submittedName>
        <fullName evidence="1">Uncharacterized protein</fullName>
    </submittedName>
</protein>
<dbReference type="InterPro" id="IPR002591">
    <property type="entry name" value="Phosphodiest/P_Trfase"/>
</dbReference>
<accession>A0A0D6LRY3</accession>
<name>A0A0D6LRY3_9BILA</name>
<dbReference type="SUPFAM" id="SSF53649">
    <property type="entry name" value="Alkaline phosphatase-like"/>
    <property type="match status" value="1"/>
</dbReference>
<dbReference type="Gene3D" id="3.40.720.10">
    <property type="entry name" value="Alkaline Phosphatase, subunit A"/>
    <property type="match status" value="1"/>
</dbReference>
<organism evidence="1 2">
    <name type="scientific">Ancylostoma ceylanicum</name>
    <dbReference type="NCBI Taxonomy" id="53326"/>
    <lineage>
        <taxon>Eukaryota</taxon>
        <taxon>Metazoa</taxon>
        <taxon>Ecdysozoa</taxon>
        <taxon>Nematoda</taxon>
        <taxon>Chromadorea</taxon>
        <taxon>Rhabditida</taxon>
        <taxon>Rhabditina</taxon>
        <taxon>Rhabditomorpha</taxon>
        <taxon>Strongyloidea</taxon>
        <taxon>Ancylostomatidae</taxon>
        <taxon>Ancylostomatinae</taxon>
        <taxon>Ancylostoma</taxon>
    </lineage>
</organism>
<dbReference type="EMBL" id="KE124928">
    <property type="protein sequence ID" value="EPB74810.1"/>
    <property type="molecule type" value="Genomic_DNA"/>
</dbReference>
<proteinExistence type="predicted"/>
<evidence type="ECO:0000313" key="2">
    <source>
        <dbReference type="Proteomes" id="UP000054495"/>
    </source>
</evidence>
<dbReference type="Proteomes" id="UP000054495">
    <property type="component" value="Unassembled WGS sequence"/>
</dbReference>
<reference evidence="1 2" key="1">
    <citation type="submission" date="2013-05" db="EMBL/GenBank/DDBJ databases">
        <title>Draft genome of the parasitic nematode Anyclostoma ceylanicum.</title>
        <authorList>
            <person name="Mitreva M."/>
        </authorList>
    </citation>
    <scope>NUCLEOTIDE SEQUENCE [LARGE SCALE GENOMIC DNA]</scope>
</reference>
<dbReference type="InterPro" id="IPR017850">
    <property type="entry name" value="Alkaline_phosphatase_core_sf"/>
</dbReference>
<dbReference type="AlphaFoldDB" id="A0A0D6LRY3"/>
<dbReference type="Pfam" id="PF01663">
    <property type="entry name" value="Phosphodiest"/>
    <property type="match status" value="1"/>
</dbReference>
<evidence type="ECO:0000313" key="1">
    <source>
        <dbReference type="EMBL" id="EPB74810.1"/>
    </source>
</evidence>
<sequence>MAIATGLYTENHGIVSNRFFDYAEGKLCVAIPYNLKFDYWNYSHTPGIIRESLEEKWYTGEPIWLTNER</sequence>